<organism evidence="2 3">
    <name type="scientific">Stieleria marina</name>
    <dbReference type="NCBI Taxonomy" id="1930275"/>
    <lineage>
        <taxon>Bacteria</taxon>
        <taxon>Pseudomonadati</taxon>
        <taxon>Planctomycetota</taxon>
        <taxon>Planctomycetia</taxon>
        <taxon>Pirellulales</taxon>
        <taxon>Pirellulaceae</taxon>
        <taxon>Stieleria</taxon>
    </lineage>
</organism>
<evidence type="ECO:0008006" key="4">
    <source>
        <dbReference type="Google" id="ProtNLM"/>
    </source>
</evidence>
<evidence type="ECO:0000256" key="1">
    <source>
        <dbReference type="SAM" id="Phobius"/>
    </source>
</evidence>
<dbReference type="OrthoDB" id="9786218at2"/>
<proteinExistence type="predicted"/>
<evidence type="ECO:0000313" key="3">
    <source>
        <dbReference type="Proteomes" id="UP000319817"/>
    </source>
</evidence>
<keyword evidence="3" id="KW-1185">Reference proteome</keyword>
<feature type="transmembrane region" description="Helical" evidence="1">
    <location>
        <begin position="243"/>
        <end position="266"/>
    </location>
</feature>
<feature type="transmembrane region" description="Helical" evidence="1">
    <location>
        <begin position="286"/>
        <end position="305"/>
    </location>
</feature>
<accession>A0A517NYZ2</accession>
<dbReference type="RefSeq" id="WP_145420144.1">
    <property type="nucleotide sequence ID" value="NZ_CP036526.1"/>
</dbReference>
<sequence>MSSGQLTAGAKYQLQATLPENFALRSHHAATVGAFVVLFLYFGYLPVTNPSTWDAALSEQSGSQVTQLLPLSEGIRHIEIGAAGKRLIAMLHSWGGSEMLSLSFAVLQTMTLAIWAAIFLRLSDRRWAAMGVVVVVVASFPFLNGLTAATFGQLVFAALAYCLSRTRARTEAPTIASDLKLSSASYRLRATMVVLFCVWANLHGSFVVGLGWLGTLVAARFLTTVGSNGLRESLFDEEFKSRVWLLELATLATLLTPSGVQLWAAMCWWPDNPVLQELGGIAPTVMTSWIGVSVLLLWASVAIGTRNRNVNLAWLLPPALLTVATGFSSPMIVWFAPLMMASIFAVLRNSENDAKHPSITPDENCDDKSAGQVGQKNETLRFGFTLLAGLLLWFGFAFSPWASVLLGGKSRSETQLTGSQYPHEAVSNLTSHGDHQLLFCPAEWSDWIQAQSATPVFVNSDTSRFPSSVQSDYSLIYRGENNWKSVAEKYALSHILIDRQQQKQLVRRFRQTPGDWRIQYEDKDTILLVSEATQS</sequence>
<keyword evidence="1" id="KW-0472">Membrane</keyword>
<feature type="transmembrane region" description="Helical" evidence="1">
    <location>
        <begin position="186"/>
        <end position="204"/>
    </location>
</feature>
<evidence type="ECO:0000313" key="2">
    <source>
        <dbReference type="EMBL" id="QDT12341.1"/>
    </source>
</evidence>
<reference evidence="2 3" key="1">
    <citation type="submission" date="2019-02" db="EMBL/GenBank/DDBJ databases">
        <title>Deep-cultivation of Planctomycetes and their phenomic and genomic characterization uncovers novel biology.</title>
        <authorList>
            <person name="Wiegand S."/>
            <person name="Jogler M."/>
            <person name="Boedeker C."/>
            <person name="Pinto D."/>
            <person name="Vollmers J."/>
            <person name="Rivas-Marin E."/>
            <person name="Kohn T."/>
            <person name="Peeters S.H."/>
            <person name="Heuer A."/>
            <person name="Rast P."/>
            <person name="Oberbeckmann S."/>
            <person name="Bunk B."/>
            <person name="Jeske O."/>
            <person name="Meyerdierks A."/>
            <person name="Storesund J.E."/>
            <person name="Kallscheuer N."/>
            <person name="Luecker S."/>
            <person name="Lage O.M."/>
            <person name="Pohl T."/>
            <person name="Merkel B.J."/>
            <person name="Hornburger P."/>
            <person name="Mueller R.-W."/>
            <person name="Bruemmer F."/>
            <person name="Labrenz M."/>
            <person name="Spormann A.M."/>
            <person name="Op den Camp H."/>
            <person name="Overmann J."/>
            <person name="Amann R."/>
            <person name="Jetten M.S.M."/>
            <person name="Mascher T."/>
            <person name="Medema M.H."/>
            <person name="Devos D.P."/>
            <person name="Kaster A.-K."/>
            <person name="Ovreas L."/>
            <person name="Rohde M."/>
            <person name="Galperin M.Y."/>
            <person name="Jogler C."/>
        </authorList>
    </citation>
    <scope>NUCLEOTIDE SEQUENCE [LARGE SCALE GENOMIC DNA]</scope>
    <source>
        <strain evidence="2 3">K23_9</strain>
    </source>
</reference>
<name>A0A517NYZ2_9BACT</name>
<feature type="transmembrane region" description="Helical" evidence="1">
    <location>
        <begin position="99"/>
        <end position="120"/>
    </location>
</feature>
<feature type="transmembrane region" description="Helical" evidence="1">
    <location>
        <begin position="312"/>
        <end position="336"/>
    </location>
</feature>
<gene>
    <name evidence="2" type="ORF">K239x_43500</name>
</gene>
<feature type="transmembrane region" description="Helical" evidence="1">
    <location>
        <begin position="382"/>
        <end position="406"/>
    </location>
</feature>
<dbReference type="EMBL" id="CP036526">
    <property type="protein sequence ID" value="QDT12341.1"/>
    <property type="molecule type" value="Genomic_DNA"/>
</dbReference>
<protein>
    <recommendedName>
        <fullName evidence="4">Glycosyltransferase RgtA/B/C/D-like domain-containing protein</fullName>
    </recommendedName>
</protein>
<feature type="transmembrane region" description="Helical" evidence="1">
    <location>
        <begin position="127"/>
        <end position="143"/>
    </location>
</feature>
<dbReference type="AlphaFoldDB" id="A0A517NYZ2"/>
<feature type="transmembrane region" description="Helical" evidence="1">
    <location>
        <begin position="29"/>
        <end position="47"/>
    </location>
</feature>
<dbReference type="Proteomes" id="UP000319817">
    <property type="component" value="Chromosome"/>
</dbReference>
<keyword evidence="1" id="KW-0812">Transmembrane</keyword>
<keyword evidence="1" id="KW-1133">Transmembrane helix</keyword>